<accession>A0A379JLB0</accession>
<dbReference type="EMBL" id="UGRY01000007">
    <property type="protein sequence ID" value="SUD49230.1"/>
    <property type="molecule type" value="Genomic_DNA"/>
</dbReference>
<evidence type="ECO:0000313" key="3">
    <source>
        <dbReference type="Proteomes" id="UP000255467"/>
    </source>
</evidence>
<proteinExistence type="predicted"/>
<evidence type="ECO:0000256" key="1">
    <source>
        <dbReference type="SAM" id="SignalP"/>
    </source>
</evidence>
<feature type="signal peptide" evidence="1">
    <location>
        <begin position="1"/>
        <end position="30"/>
    </location>
</feature>
<reference evidence="2 3" key="1">
    <citation type="submission" date="2018-06" db="EMBL/GenBank/DDBJ databases">
        <authorList>
            <consortium name="Pathogen Informatics"/>
            <person name="Doyle S."/>
        </authorList>
    </citation>
    <scope>NUCLEOTIDE SEQUENCE [LARGE SCALE GENOMIC DNA]</scope>
    <source>
        <strain evidence="2 3">NCTC1934</strain>
    </source>
</reference>
<dbReference type="RefSeq" id="WP_039814753.1">
    <property type="nucleotide sequence ID" value="NZ_UGRY01000007.1"/>
</dbReference>
<feature type="chain" id="PRO_5016838301" description="Secreted protein" evidence="1">
    <location>
        <begin position="31"/>
        <end position="233"/>
    </location>
</feature>
<evidence type="ECO:0000313" key="2">
    <source>
        <dbReference type="EMBL" id="SUD49230.1"/>
    </source>
</evidence>
<keyword evidence="3" id="KW-1185">Reference proteome</keyword>
<name>A0A379JLB0_9NOCA</name>
<keyword evidence="1" id="KW-0732">Signal</keyword>
<organism evidence="2 3">
    <name type="scientific">Nocardia otitidiscaviarum</name>
    <dbReference type="NCBI Taxonomy" id="1823"/>
    <lineage>
        <taxon>Bacteria</taxon>
        <taxon>Bacillati</taxon>
        <taxon>Actinomycetota</taxon>
        <taxon>Actinomycetes</taxon>
        <taxon>Mycobacteriales</taxon>
        <taxon>Nocardiaceae</taxon>
        <taxon>Nocardia</taxon>
    </lineage>
</organism>
<sequence>MRIRSSLASGVLTAALAAAVIGVADTPAAAEPAEEQGLSGLSLCQRAQVNTASLRLVRFHRAGGGFAEVPYTDLAAFAASKPQVRPLTVTSYITYDDTGAPRQVRCKGKSADHINQEYGDRTAGADGTCGDTNRRTLWRVARDLTRAERDALVYRPYQVTIDPDTPAATGQDWLADFPTATVDSDGTLHLPSKSLHVPLDTPGIPDAFKGQHYCTLIAPEHLKRILLGTVPAS</sequence>
<protein>
    <recommendedName>
        <fullName evidence="4">Secreted protein</fullName>
    </recommendedName>
</protein>
<evidence type="ECO:0008006" key="4">
    <source>
        <dbReference type="Google" id="ProtNLM"/>
    </source>
</evidence>
<dbReference type="AlphaFoldDB" id="A0A379JLB0"/>
<dbReference type="Proteomes" id="UP000255467">
    <property type="component" value="Unassembled WGS sequence"/>
</dbReference>
<dbReference type="OrthoDB" id="5735419at2"/>
<gene>
    <name evidence="2" type="ORF">NCTC1934_06582</name>
</gene>